<dbReference type="Proteomes" id="UP000017836">
    <property type="component" value="Unassembled WGS sequence"/>
</dbReference>
<dbReference type="HOGENOM" id="CLU_883810_0_0_1"/>
<dbReference type="Gramene" id="ERN01217">
    <property type="protein sequence ID" value="ERN01217"/>
    <property type="gene ID" value="AMTR_s00002p00239340"/>
</dbReference>
<evidence type="ECO:0000313" key="2">
    <source>
        <dbReference type="Proteomes" id="UP000017836"/>
    </source>
</evidence>
<proteinExistence type="predicted"/>
<sequence length="315" mass="34639">MRVFLLSHVDHVLSRDVCCNTERLRKESDPSGDAGGCHELGCRSGACGRSRNESDPSGAAGGYRELGYRSGACHFDLILSSDVCYNTERSKNDSDPSGAASGCRELGCISGAWCVDDDSQQFLDYYLCHRHWSASPCRLSHVDLVLSRDVCCNIERLRNEPDPSGAAGGYRELGRISDAWSVDVGSHQFLDDYHCHRHGSASPCRLSHVDLVLSHDARCNTRRSRNESVRSGVVNGCCKLGCKSGACCSALMENDVLQPMENSVLQPVENGVEHAQQPMENGVLQPMENSVELAILAQQPMETVFHNRWRTVFCN</sequence>
<name>W1NUC8_AMBTC</name>
<reference evidence="2" key="1">
    <citation type="journal article" date="2013" name="Science">
        <title>The Amborella genome and the evolution of flowering plants.</title>
        <authorList>
            <consortium name="Amborella Genome Project"/>
        </authorList>
    </citation>
    <scope>NUCLEOTIDE SEQUENCE [LARGE SCALE GENOMIC DNA]</scope>
</reference>
<evidence type="ECO:0000313" key="1">
    <source>
        <dbReference type="EMBL" id="ERN01217.1"/>
    </source>
</evidence>
<accession>W1NUC8</accession>
<organism evidence="1 2">
    <name type="scientific">Amborella trichopoda</name>
    <dbReference type="NCBI Taxonomy" id="13333"/>
    <lineage>
        <taxon>Eukaryota</taxon>
        <taxon>Viridiplantae</taxon>
        <taxon>Streptophyta</taxon>
        <taxon>Embryophyta</taxon>
        <taxon>Tracheophyta</taxon>
        <taxon>Spermatophyta</taxon>
        <taxon>Magnoliopsida</taxon>
        <taxon>Amborellales</taxon>
        <taxon>Amborellaceae</taxon>
        <taxon>Amborella</taxon>
    </lineage>
</organism>
<gene>
    <name evidence="1" type="ORF">AMTR_s00002p00239340</name>
</gene>
<protein>
    <submittedName>
        <fullName evidence="1">Uncharacterized protein</fullName>
    </submittedName>
</protein>
<keyword evidence="2" id="KW-1185">Reference proteome</keyword>
<dbReference type="EMBL" id="KI394767">
    <property type="protein sequence ID" value="ERN01217.1"/>
    <property type="molecule type" value="Genomic_DNA"/>
</dbReference>
<dbReference type="AlphaFoldDB" id="W1NUC8"/>